<feature type="compositionally biased region" description="Basic and acidic residues" evidence="4">
    <location>
        <begin position="150"/>
        <end position="163"/>
    </location>
</feature>
<dbReference type="OrthoDB" id="6462103at2"/>
<keyword evidence="2" id="KW-0238">DNA-binding</keyword>
<evidence type="ECO:0000256" key="3">
    <source>
        <dbReference type="ARBA" id="ARBA00023163"/>
    </source>
</evidence>
<dbReference type="GO" id="GO:0003677">
    <property type="term" value="F:DNA binding"/>
    <property type="evidence" value="ECO:0007669"/>
    <property type="project" value="UniProtKB-KW"/>
</dbReference>
<evidence type="ECO:0000313" key="7">
    <source>
        <dbReference type="Proteomes" id="UP000245624"/>
    </source>
</evidence>
<dbReference type="GO" id="GO:0003700">
    <property type="term" value="F:DNA-binding transcription factor activity"/>
    <property type="evidence" value="ECO:0007669"/>
    <property type="project" value="InterPro"/>
</dbReference>
<dbReference type="InterPro" id="IPR036390">
    <property type="entry name" value="WH_DNA-bd_sf"/>
</dbReference>
<dbReference type="Gene3D" id="1.10.10.10">
    <property type="entry name" value="Winged helix-like DNA-binding domain superfamily/Winged helix DNA-binding domain"/>
    <property type="match status" value="1"/>
</dbReference>
<dbReference type="InterPro" id="IPR023187">
    <property type="entry name" value="Tscrpt_reg_MarR-type_CS"/>
</dbReference>
<evidence type="ECO:0000256" key="4">
    <source>
        <dbReference type="SAM" id="MobiDB-lite"/>
    </source>
</evidence>
<dbReference type="SMART" id="SM00347">
    <property type="entry name" value="HTH_MARR"/>
    <property type="match status" value="1"/>
</dbReference>
<accession>A0A317KV86</accession>
<dbReference type="AlphaFoldDB" id="A0A317KV86"/>
<proteinExistence type="predicted"/>
<protein>
    <submittedName>
        <fullName evidence="6">MarR family transcriptional regulator</fullName>
    </submittedName>
</protein>
<keyword evidence="7" id="KW-1185">Reference proteome</keyword>
<comment type="caution">
    <text evidence="6">The sequence shown here is derived from an EMBL/GenBank/DDBJ whole genome shotgun (WGS) entry which is preliminary data.</text>
</comment>
<evidence type="ECO:0000313" key="6">
    <source>
        <dbReference type="EMBL" id="PWU67084.1"/>
    </source>
</evidence>
<evidence type="ECO:0000259" key="5">
    <source>
        <dbReference type="PROSITE" id="PS50995"/>
    </source>
</evidence>
<dbReference type="PANTHER" id="PTHR42756">
    <property type="entry name" value="TRANSCRIPTIONAL REGULATOR, MARR"/>
    <property type="match status" value="1"/>
</dbReference>
<gene>
    <name evidence="6" type="ORF">DLJ74_17870</name>
</gene>
<feature type="region of interest" description="Disordered" evidence="4">
    <location>
        <begin position="150"/>
        <end position="169"/>
    </location>
</feature>
<reference evidence="6 7" key="1">
    <citation type="submission" date="2018-05" db="EMBL/GenBank/DDBJ databases">
        <title>Genomic analysis of Gracilibacillus dipsosauri DD1 reveals novel features of a salt-tolerant amylase.</title>
        <authorList>
            <person name="Deutch C.E."/>
            <person name="Yang S."/>
        </authorList>
    </citation>
    <scope>NUCLEOTIDE SEQUENCE [LARGE SCALE GENOMIC DNA]</scope>
    <source>
        <strain evidence="6 7">DD1</strain>
    </source>
</reference>
<evidence type="ECO:0000256" key="2">
    <source>
        <dbReference type="ARBA" id="ARBA00023125"/>
    </source>
</evidence>
<keyword evidence="1" id="KW-0805">Transcription regulation</keyword>
<organism evidence="6 7">
    <name type="scientific">Gracilibacillus dipsosauri</name>
    <dbReference type="NCBI Taxonomy" id="178340"/>
    <lineage>
        <taxon>Bacteria</taxon>
        <taxon>Bacillati</taxon>
        <taxon>Bacillota</taxon>
        <taxon>Bacilli</taxon>
        <taxon>Bacillales</taxon>
        <taxon>Bacillaceae</taxon>
        <taxon>Gracilibacillus</taxon>
    </lineage>
</organism>
<dbReference type="Pfam" id="PF01047">
    <property type="entry name" value="MarR"/>
    <property type="match status" value="1"/>
</dbReference>
<feature type="domain" description="HTH marR-type" evidence="5">
    <location>
        <begin position="1"/>
        <end position="146"/>
    </location>
</feature>
<dbReference type="InterPro" id="IPR000835">
    <property type="entry name" value="HTH_MarR-typ"/>
</dbReference>
<dbReference type="SUPFAM" id="SSF46785">
    <property type="entry name" value="Winged helix' DNA-binding domain"/>
    <property type="match status" value="1"/>
</dbReference>
<dbReference type="PANTHER" id="PTHR42756:SF1">
    <property type="entry name" value="TRANSCRIPTIONAL REPRESSOR OF EMRAB OPERON"/>
    <property type="match status" value="1"/>
</dbReference>
<evidence type="ECO:0000256" key="1">
    <source>
        <dbReference type="ARBA" id="ARBA00023015"/>
    </source>
</evidence>
<keyword evidence="3" id="KW-0804">Transcription</keyword>
<dbReference type="EMBL" id="QGTD01000019">
    <property type="protein sequence ID" value="PWU67084.1"/>
    <property type="molecule type" value="Genomic_DNA"/>
</dbReference>
<name>A0A317KV86_9BACI</name>
<dbReference type="InterPro" id="IPR036388">
    <property type="entry name" value="WH-like_DNA-bd_sf"/>
</dbReference>
<dbReference type="Proteomes" id="UP000245624">
    <property type="component" value="Unassembled WGS sequence"/>
</dbReference>
<dbReference type="PROSITE" id="PS01117">
    <property type="entry name" value="HTH_MARR_1"/>
    <property type="match status" value="1"/>
</dbReference>
<dbReference type="PRINTS" id="PR00598">
    <property type="entry name" value="HTHMARR"/>
</dbReference>
<sequence>MQLIRRDLMSKPQIQSVGKLISTINRYSEMYISRNLQQFGIGSSQMHFLMLLYQRDGVTQYDLAQRLYVDKATATRAIQKLELEGYIIRHPSKQDRRQNLVYVTEKALNIRQQIIDILGQWTDILTKEMSTSEKASLLTLLNQAAHHAIEANEKKHSTERNDNDGTPNE</sequence>
<dbReference type="PROSITE" id="PS50995">
    <property type="entry name" value="HTH_MARR_2"/>
    <property type="match status" value="1"/>
</dbReference>